<dbReference type="PIRSF" id="PIRSF035170">
    <property type="entry name" value="HD_phosphohydro"/>
    <property type="match status" value="1"/>
</dbReference>
<proteinExistence type="predicted"/>
<dbReference type="SUPFAM" id="SSF109604">
    <property type="entry name" value="HD-domain/PDEase-like"/>
    <property type="match status" value="1"/>
</dbReference>
<name>A0ABV3ZW81_9BURK</name>
<accession>A0ABV3ZW81</accession>
<keyword evidence="1" id="KW-0675">Receptor</keyword>
<gene>
    <name evidence="1" type="ORF">AB6724_12785</name>
</gene>
<evidence type="ECO:0000313" key="1">
    <source>
        <dbReference type="EMBL" id="MEX8193713.1"/>
    </source>
</evidence>
<dbReference type="RefSeq" id="WP_369338909.1">
    <property type="nucleotide sequence ID" value="NZ_JBFYGN010000013.1"/>
</dbReference>
<sequence length="207" mass="23654">MTNSEPLFERSWQRAWQGLGVTPPAGLLQAMLTAYAEPQRRYHTQQHLAECLAHFEAVQNRAQHPAEVELALWFHDAVYDIKAKDNELRSAQWAAQALGEAGLAEAICGRVHELVMATRHEVLPKHDDARLLVDIDLAILGADPERFAEYDAQVRAEYAWVPWPIYGIRRKQVLQGFLQRQAIYATPYFHARLEQQARANLHRSIAL</sequence>
<evidence type="ECO:0000313" key="2">
    <source>
        <dbReference type="Proteomes" id="UP001561046"/>
    </source>
</evidence>
<reference evidence="1 2" key="1">
    <citation type="journal article" date="2013" name="Int. J. Syst. Evol. Microbiol.">
        <title>Comamonas guangdongensis sp. nov., isolated from subterranean forest sediment, and emended description of the genus Comamonas.</title>
        <authorList>
            <person name="Zhang J."/>
            <person name="Wang Y."/>
            <person name="Zhou S."/>
            <person name="Wu C."/>
            <person name="He J."/>
            <person name="Li F."/>
        </authorList>
    </citation>
    <scope>NUCLEOTIDE SEQUENCE [LARGE SCALE GENOMIC DNA]</scope>
    <source>
        <strain evidence="1 2">CCTCC AB2011133</strain>
    </source>
</reference>
<dbReference type="PANTHER" id="PTHR21174">
    <property type="match status" value="1"/>
</dbReference>
<dbReference type="PANTHER" id="PTHR21174:SF0">
    <property type="entry name" value="HD PHOSPHOHYDROLASE FAMILY PROTEIN-RELATED"/>
    <property type="match status" value="1"/>
</dbReference>
<organism evidence="1 2">
    <name type="scientific">Comamonas guangdongensis</name>
    <dbReference type="NCBI Taxonomy" id="510515"/>
    <lineage>
        <taxon>Bacteria</taxon>
        <taxon>Pseudomonadati</taxon>
        <taxon>Pseudomonadota</taxon>
        <taxon>Betaproteobacteria</taxon>
        <taxon>Burkholderiales</taxon>
        <taxon>Comamonadaceae</taxon>
        <taxon>Comamonas</taxon>
    </lineage>
</organism>
<keyword evidence="2" id="KW-1185">Reference proteome</keyword>
<comment type="caution">
    <text evidence="1">The sequence shown here is derived from an EMBL/GenBank/DDBJ whole genome shotgun (WGS) entry which is preliminary data.</text>
</comment>
<protein>
    <submittedName>
        <fullName evidence="1">N-methyl-D-aspartate receptor NMDAR2C subunit</fullName>
    </submittedName>
</protein>
<dbReference type="Proteomes" id="UP001561046">
    <property type="component" value="Unassembled WGS sequence"/>
</dbReference>
<dbReference type="InterPro" id="IPR009218">
    <property type="entry name" value="HD_phosphohydro"/>
</dbReference>
<dbReference type="EMBL" id="JBFYGN010000013">
    <property type="protein sequence ID" value="MEX8193713.1"/>
    <property type="molecule type" value="Genomic_DNA"/>
</dbReference>